<evidence type="ECO:0000256" key="3">
    <source>
        <dbReference type="PROSITE-ProRule" id="PRU01191"/>
    </source>
</evidence>
<accession>A0AA39VKS9</accession>
<evidence type="ECO:0000313" key="4">
    <source>
        <dbReference type="EMBL" id="KAK0583617.1"/>
    </source>
</evidence>
<comment type="caution">
    <text evidence="3">Lacks conserved residue(s) required for the propagation of feature annotation.</text>
</comment>
<evidence type="ECO:0008006" key="6">
    <source>
        <dbReference type="Google" id="ProtNLM"/>
    </source>
</evidence>
<keyword evidence="1" id="KW-0805">Transcription regulation</keyword>
<organism evidence="4 5">
    <name type="scientific">Acer saccharum</name>
    <name type="common">Sugar maple</name>
    <dbReference type="NCBI Taxonomy" id="4024"/>
    <lineage>
        <taxon>Eukaryota</taxon>
        <taxon>Viridiplantae</taxon>
        <taxon>Streptophyta</taxon>
        <taxon>Embryophyta</taxon>
        <taxon>Tracheophyta</taxon>
        <taxon>Spermatophyta</taxon>
        <taxon>Magnoliopsida</taxon>
        <taxon>eudicotyledons</taxon>
        <taxon>Gunneridae</taxon>
        <taxon>Pentapetalae</taxon>
        <taxon>rosids</taxon>
        <taxon>malvids</taxon>
        <taxon>Sapindales</taxon>
        <taxon>Sapindaceae</taxon>
        <taxon>Hippocastanoideae</taxon>
        <taxon>Acereae</taxon>
        <taxon>Acer</taxon>
    </lineage>
</organism>
<feature type="short sequence motif" description="VHIID" evidence="3">
    <location>
        <begin position="150"/>
        <end position="154"/>
    </location>
</feature>
<comment type="similarity">
    <text evidence="3">Belongs to the GRAS family.</text>
</comment>
<evidence type="ECO:0000256" key="2">
    <source>
        <dbReference type="ARBA" id="ARBA00023163"/>
    </source>
</evidence>
<feature type="short sequence motif" description="LXXLL motif" evidence="3">
    <location>
        <begin position="243"/>
        <end position="247"/>
    </location>
</feature>
<reference evidence="4" key="1">
    <citation type="journal article" date="2022" name="Plant J.">
        <title>Strategies of tolerance reflected in two North American maple genomes.</title>
        <authorList>
            <person name="McEvoy S.L."/>
            <person name="Sezen U.U."/>
            <person name="Trouern-Trend A."/>
            <person name="McMahon S.M."/>
            <person name="Schaberg P.G."/>
            <person name="Yang J."/>
            <person name="Wegrzyn J.L."/>
            <person name="Swenson N.G."/>
        </authorList>
    </citation>
    <scope>NUCLEOTIDE SEQUENCE</scope>
    <source>
        <strain evidence="4">NS2018</strain>
    </source>
</reference>
<sequence>MSSLRPPLLKPDVTLSLALSPCPSPQPQETLKPEERGIHLIQLLLTCAKHASSSNLHRADECLRQISKLASVTGDSMQRLSVRFASALAVRLVKRWPGLYKALNHNNQYWPKQEHDQARCLFSQSFPYLGFSYAIMTQTLFHLMTDERVIHVIDLGSGDPKFWVPLMRSLSSLAEGPPHLKVTCVNGNKQVLDKLGPRLVKEAEALDMPFQFNPINVNLRDLSVDMLKVRSGEALALISVLNLHALLAEDDRVDAHFGINNNKSNNVKDCKKLGQFLGMIRSIAPKLFFLVEQEADHNLNRLVDRFVEGLHYYSAIFDAIDATFESKSSEERLILEEMFGREIENIVASEGLEREERHERYGRWMVRFGRAGFKPVQLWVDPKEHVKQMVEEYGNKDGYKIINERASLMICWYDRPLYAVSAWTC</sequence>
<dbReference type="PANTHER" id="PTHR31636">
    <property type="entry name" value="OSJNBA0084A10.13 PROTEIN-RELATED"/>
    <property type="match status" value="1"/>
</dbReference>
<name>A0AA39VKS9_ACESA</name>
<dbReference type="PROSITE" id="PS50985">
    <property type="entry name" value="GRAS"/>
    <property type="match status" value="1"/>
</dbReference>
<dbReference type="InterPro" id="IPR005202">
    <property type="entry name" value="TF_GRAS"/>
</dbReference>
<reference evidence="4" key="2">
    <citation type="submission" date="2023-06" db="EMBL/GenBank/DDBJ databases">
        <authorList>
            <person name="Swenson N.G."/>
            <person name="Wegrzyn J.L."/>
            <person name="Mcevoy S.L."/>
        </authorList>
    </citation>
    <scope>NUCLEOTIDE SEQUENCE</scope>
    <source>
        <strain evidence="4">NS2018</strain>
        <tissue evidence="4">Leaf</tissue>
    </source>
</reference>
<keyword evidence="2" id="KW-0804">Transcription</keyword>
<evidence type="ECO:0000256" key="1">
    <source>
        <dbReference type="ARBA" id="ARBA00023015"/>
    </source>
</evidence>
<dbReference type="Pfam" id="PF03514">
    <property type="entry name" value="GRAS"/>
    <property type="match status" value="1"/>
</dbReference>
<feature type="region of interest" description="SAW" evidence="3">
    <location>
        <begin position="348"/>
        <end position="424"/>
    </location>
</feature>
<evidence type="ECO:0000313" key="5">
    <source>
        <dbReference type="Proteomes" id="UP001168877"/>
    </source>
</evidence>
<gene>
    <name evidence="4" type="ORF">LWI29_000263</name>
</gene>
<comment type="caution">
    <text evidence="4">The sequence shown here is derived from an EMBL/GenBank/DDBJ whole genome shotgun (WGS) entry which is preliminary data.</text>
</comment>
<dbReference type="Proteomes" id="UP001168877">
    <property type="component" value="Unassembled WGS sequence"/>
</dbReference>
<dbReference type="AlphaFoldDB" id="A0AA39VKS9"/>
<keyword evidence="5" id="KW-1185">Reference proteome</keyword>
<dbReference type="EMBL" id="JAUESC010000383">
    <property type="protein sequence ID" value="KAK0583617.1"/>
    <property type="molecule type" value="Genomic_DNA"/>
</dbReference>
<proteinExistence type="inferred from homology"/>
<protein>
    <recommendedName>
        <fullName evidence="6">Scarecrow-like protein 3</fullName>
    </recommendedName>
</protein>